<reference evidence="1 2" key="1">
    <citation type="journal article" date="2017" name="Curr. Biol.">
        <title>The Evolution of Venom by Co-option of Single-Copy Genes.</title>
        <authorList>
            <person name="Martinson E.O."/>
            <person name="Mrinalini"/>
            <person name="Kelkar Y.D."/>
            <person name="Chang C.H."/>
            <person name="Werren J.H."/>
        </authorList>
    </citation>
    <scope>NUCLEOTIDE SEQUENCE [LARGE SCALE GENOMIC DNA]</scope>
    <source>
        <strain evidence="1 2">Alberta</strain>
        <tissue evidence="1">Whole body</tissue>
    </source>
</reference>
<accession>A0A232EHM7</accession>
<dbReference type="AlphaFoldDB" id="A0A232EHM7"/>
<protein>
    <submittedName>
        <fullName evidence="1">Uncharacterized protein</fullName>
    </submittedName>
</protein>
<gene>
    <name evidence="1" type="ORF">TSAR_001536</name>
</gene>
<dbReference type="EMBL" id="NNAY01004457">
    <property type="protein sequence ID" value="OXU17869.1"/>
    <property type="molecule type" value="Genomic_DNA"/>
</dbReference>
<comment type="caution">
    <text evidence="1">The sequence shown here is derived from an EMBL/GenBank/DDBJ whole genome shotgun (WGS) entry which is preliminary data.</text>
</comment>
<keyword evidence="2" id="KW-1185">Reference proteome</keyword>
<proteinExistence type="predicted"/>
<organism evidence="1 2">
    <name type="scientific">Trichomalopsis sarcophagae</name>
    <dbReference type="NCBI Taxonomy" id="543379"/>
    <lineage>
        <taxon>Eukaryota</taxon>
        <taxon>Metazoa</taxon>
        <taxon>Ecdysozoa</taxon>
        <taxon>Arthropoda</taxon>
        <taxon>Hexapoda</taxon>
        <taxon>Insecta</taxon>
        <taxon>Pterygota</taxon>
        <taxon>Neoptera</taxon>
        <taxon>Endopterygota</taxon>
        <taxon>Hymenoptera</taxon>
        <taxon>Apocrita</taxon>
        <taxon>Proctotrupomorpha</taxon>
        <taxon>Chalcidoidea</taxon>
        <taxon>Pteromalidae</taxon>
        <taxon>Pteromalinae</taxon>
        <taxon>Trichomalopsis</taxon>
    </lineage>
</organism>
<name>A0A232EHM7_9HYME</name>
<sequence length="40" mass="4472">MPLDVQRCMMWSHAQNVNSVSLSTLNVVLLPTIRATRTGM</sequence>
<dbReference type="Proteomes" id="UP000215335">
    <property type="component" value="Unassembled WGS sequence"/>
</dbReference>
<evidence type="ECO:0000313" key="1">
    <source>
        <dbReference type="EMBL" id="OXU17869.1"/>
    </source>
</evidence>
<evidence type="ECO:0000313" key="2">
    <source>
        <dbReference type="Proteomes" id="UP000215335"/>
    </source>
</evidence>